<feature type="compositionally biased region" description="Low complexity" evidence="1">
    <location>
        <begin position="55"/>
        <end position="75"/>
    </location>
</feature>
<evidence type="ECO:0000313" key="2">
    <source>
        <dbReference type="EMBL" id="RSL57682.1"/>
    </source>
</evidence>
<evidence type="ECO:0000313" key="3">
    <source>
        <dbReference type="Proteomes" id="UP000287972"/>
    </source>
</evidence>
<keyword evidence="3" id="KW-1185">Reference proteome</keyword>
<comment type="caution">
    <text evidence="2">The sequence shown here is derived from an EMBL/GenBank/DDBJ whole genome shotgun (WGS) entry which is preliminary data.</text>
</comment>
<protein>
    <submittedName>
        <fullName evidence="2">Uncharacterized protein</fullName>
    </submittedName>
</protein>
<gene>
    <name evidence="2" type="ORF">CEP51_014197</name>
</gene>
<feature type="compositionally biased region" description="Basic and acidic residues" evidence="1">
    <location>
        <begin position="202"/>
        <end position="213"/>
    </location>
</feature>
<sequence length="733" mass="80128">MATPTSPSMPPSRKNISDGSDNRSRMTGNTFAQLVSKFEILDAMSSASTRRDSHVPPGAVPAAAAASSAIIGHGPFKPSTFKSRDRSSTDGSLISPGCFIPPRRTSPRSRRAQTMETKAPDTPTKVESTKPRQKSVAERRMMFEAQGDAPAPSTPVRTYTSARSTSKLAHSKSWKSIKTSRSIPESHLESATPPPSSNTADKVQRHLPSHDQDSASTLLPASSADEHSSHHFLAPEEPFGTWTMPIIHPDERWMALKRESFAVTGFDTSPSYVKSQYIEPEVDFAHTSLKSNGSLNGSLNPGHGGDGLDNGHSIDETRQHGWVQNARKMAHSLSSSALVGTAKPGLAQPRESPRISADAINAFKSFQFKRNGAIRRSNLPRSRISSLQKRFDLLKNETVPSLPSLATKRRETDSGKTEDSGWPSKLSLPKSATTPSIGTMASLASRSKSYAPRWREQPVRQPQTPPQRRKTEHNVSPLKQKINLFESLDREKPAANPAKLAPTKKRSMFGSPKANTTSSGPFKGLRGTLRRISNSYRKSTSEWSTTSSRPGSGSQHSIQNIPEGSTKHRTIVDFEQEPLSPRAIESIPERPVLGQTRLENEISPLDLGRRFSVQQTSVPLTGHNIDGEPGLGPMAAAPAPLFSESQKSKFFRTKIPLIRTSDRFSLPDFGSHSEEAQVFGPTHYQHLGDHGLLISKVHCRLEQPKPVRANELRRLVGICKQKVRKLSAAGGSE</sequence>
<dbReference type="EMBL" id="NKCL01000644">
    <property type="protein sequence ID" value="RSL57682.1"/>
    <property type="molecule type" value="Genomic_DNA"/>
</dbReference>
<proteinExistence type="predicted"/>
<feature type="compositionally biased region" description="Polar residues" evidence="1">
    <location>
        <begin position="430"/>
        <end position="448"/>
    </location>
</feature>
<feature type="region of interest" description="Disordered" evidence="1">
    <location>
        <begin position="402"/>
        <end position="565"/>
    </location>
</feature>
<feature type="region of interest" description="Disordered" evidence="1">
    <location>
        <begin position="334"/>
        <end position="353"/>
    </location>
</feature>
<feature type="compositionally biased region" description="Polar residues" evidence="1">
    <location>
        <begin position="155"/>
        <end position="168"/>
    </location>
</feature>
<dbReference type="AlphaFoldDB" id="A0A428PXH3"/>
<feature type="compositionally biased region" description="Polar residues" evidence="1">
    <location>
        <begin position="531"/>
        <end position="563"/>
    </location>
</feature>
<reference evidence="2 3" key="1">
    <citation type="submission" date="2017-06" db="EMBL/GenBank/DDBJ databases">
        <title>Comparative genomic analysis of Ambrosia Fusariam Clade fungi.</title>
        <authorList>
            <person name="Stajich J.E."/>
            <person name="Carrillo J."/>
            <person name="Kijimoto T."/>
            <person name="Eskalen A."/>
            <person name="O'Donnell K."/>
            <person name="Kasson M."/>
        </authorList>
    </citation>
    <scope>NUCLEOTIDE SEQUENCE [LARGE SCALE GENOMIC DNA]</scope>
    <source>
        <strain evidence="2 3">NRRL62606</strain>
    </source>
</reference>
<accession>A0A428PXH3</accession>
<feature type="compositionally biased region" description="Basic and acidic residues" evidence="1">
    <location>
        <begin position="127"/>
        <end position="142"/>
    </location>
</feature>
<name>A0A428PXH3_9HYPO</name>
<feature type="region of interest" description="Disordered" evidence="1">
    <location>
        <begin position="295"/>
        <end position="315"/>
    </location>
</feature>
<organism evidence="2 3">
    <name type="scientific">Fusarium floridanum</name>
    <dbReference type="NCBI Taxonomy" id="1325733"/>
    <lineage>
        <taxon>Eukaryota</taxon>
        <taxon>Fungi</taxon>
        <taxon>Dikarya</taxon>
        <taxon>Ascomycota</taxon>
        <taxon>Pezizomycotina</taxon>
        <taxon>Sordariomycetes</taxon>
        <taxon>Hypocreomycetidae</taxon>
        <taxon>Hypocreales</taxon>
        <taxon>Nectriaceae</taxon>
        <taxon>Fusarium</taxon>
        <taxon>Fusarium solani species complex</taxon>
    </lineage>
</organism>
<feature type="region of interest" description="Disordered" evidence="1">
    <location>
        <begin position="1"/>
        <end position="28"/>
    </location>
</feature>
<feature type="compositionally biased region" description="Basic and acidic residues" evidence="1">
    <location>
        <begin position="408"/>
        <end position="419"/>
    </location>
</feature>
<dbReference type="Proteomes" id="UP000287972">
    <property type="component" value="Unassembled WGS sequence"/>
</dbReference>
<feature type="region of interest" description="Disordered" evidence="1">
    <location>
        <begin position="46"/>
        <end position="230"/>
    </location>
</feature>
<evidence type="ECO:0000256" key="1">
    <source>
        <dbReference type="SAM" id="MobiDB-lite"/>
    </source>
</evidence>